<sequence>MARPDEMMSPKGASPESAMKGRLSDSRNDRAPGSRESKGGAGGIDDSLTELLASLHDSHPASASPSGAVRRLSDHKNDRANDNKGAPRGGAVDDGLNELLASLHDSRPASYGGSMAPVAVLQAALLPSSEPPSRGRGTSRPRDGKPPRLSGSPQGGRVTPQHRDDAAPEAMAASPASSPTEKRPPPLSSPSEKAVPSPWGKVPSGKTAFISLASDENAAFRPYMEDGQQVLQPLLRTGRDKEEIWDFFGVYDGHGGRSEVDYVEEKLHTTLTVELRSRKPQEALVQTFKKVDGQLAMMGAWNSGCTATVVLVHQCGQQGVRSVHVANVGDSRAVLVSPSGDSRRV</sequence>
<reference evidence="8" key="2">
    <citation type="submission" date="2024-04" db="EMBL/GenBank/DDBJ databases">
        <authorList>
            <person name="Chen Y."/>
            <person name="Shah S."/>
            <person name="Dougan E. K."/>
            <person name="Thang M."/>
            <person name="Chan C."/>
        </authorList>
    </citation>
    <scope>NUCLEOTIDE SEQUENCE [LARGE SCALE GENOMIC DNA]</scope>
</reference>
<evidence type="ECO:0000313" key="9">
    <source>
        <dbReference type="EMBL" id="CAL4759651.1"/>
    </source>
</evidence>
<dbReference type="InterPro" id="IPR015655">
    <property type="entry name" value="PP2C"/>
</dbReference>
<dbReference type="AlphaFoldDB" id="A0A9P1BF48"/>
<feature type="compositionally biased region" description="Low complexity" evidence="5">
    <location>
        <begin position="122"/>
        <end position="138"/>
    </location>
</feature>
<feature type="non-terminal residue" evidence="7">
    <location>
        <position position="1"/>
    </location>
</feature>
<organism evidence="7">
    <name type="scientific">Cladocopium goreaui</name>
    <dbReference type="NCBI Taxonomy" id="2562237"/>
    <lineage>
        <taxon>Eukaryota</taxon>
        <taxon>Sar</taxon>
        <taxon>Alveolata</taxon>
        <taxon>Dinophyceae</taxon>
        <taxon>Suessiales</taxon>
        <taxon>Symbiodiniaceae</taxon>
        <taxon>Cladocopium</taxon>
    </lineage>
</organism>
<dbReference type="Pfam" id="PF00481">
    <property type="entry name" value="PP2C"/>
    <property type="match status" value="1"/>
</dbReference>
<accession>A0A9P1BF48</accession>
<evidence type="ECO:0000256" key="1">
    <source>
        <dbReference type="ARBA" id="ARBA00004170"/>
    </source>
</evidence>
<evidence type="ECO:0000313" key="10">
    <source>
        <dbReference type="Proteomes" id="UP001152797"/>
    </source>
</evidence>
<evidence type="ECO:0000259" key="6">
    <source>
        <dbReference type="PROSITE" id="PS51746"/>
    </source>
</evidence>
<feature type="compositionally biased region" description="Basic and acidic residues" evidence="5">
    <location>
        <begin position="71"/>
        <end position="82"/>
    </location>
</feature>
<dbReference type="GO" id="GO:0004722">
    <property type="term" value="F:protein serine/threonine phosphatase activity"/>
    <property type="evidence" value="ECO:0007669"/>
    <property type="project" value="InterPro"/>
</dbReference>
<keyword evidence="10" id="KW-1185">Reference proteome</keyword>
<keyword evidence="2" id="KW-0479">Metal-binding</keyword>
<gene>
    <name evidence="7" type="ORF">C1SCF055_LOCUS929</name>
</gene>
<dbReference type="Gene3D" id="3.60.40.10">
    <property type="entry name" value="PPM-type phosphatase domain"/>
    <property type="match status" value="1"/>
</dbReference>
<keyword evidence="3" id="KW-0378">Hydrolase</keyword>
<dbReference type="PROSITE" id="PS51746">
    <property type="entry name" value="PPM_2"/>
    <property type="match status" value="1"/>
</dbReference>
<evidence type="ECO:0000313" key="8">
    <source>
        <dbReference type="EMBL" id="CAL1125714.1"/>
    </source>
</evidence>
<dbReference type="OrthoDB" id="10264738at2759"/>
<dbReference type="PANTHER" id="PTHR13832">
    <property type="entry name" value="PROTEIN PHOSPHATASE 2C"/>
    <property type="match status" value="1"/>
</dbReference>
<keyword evidence="4" id="KW-0904">Protein phosphatase</keyword>
<feature type="region of interest" description="Disordered" evidence="5">
    <location>
        <begin position="1"/>
        <end position="94"/>
    </location>
</feature>
<dbReference type="InterPro" id="IPR000222">
    <property type="entry name" value="PP2C_BS"/>
</dbReference>
<evidence type="ECO:0000256" key="3">
    <source>
        <dbReference type="ARBA" id="ARBA00022801"/>
    </source>
</evidence>
<proteinExistence type="predicted"/>
<dbReference type="CDD" id="cd00143">
    <property type="entry name" value="PP2Cc"/>
    <property type="match status" value="1"/>
</dbReference>
<feature type="domain" description="PPM-type phosphatase" evidence="6">
    <location>
        <begin position="209"/>
        <end position="345"/>
    </location>
</feature>
<feature type="compositionally biased region" description="Low complexity" evidence="5">
    <location>
        <begin position="168"/>
        <end position="179"/>
    </location>
</feature>
<protein>
    <submittedName>
        <fullName evidence="9">Protein phosphatase 2C-like 1</fullName>
    </submittedName>
</protein>
<dbReference type="PANTHER" id="PTHR13832:SF827">
    <property type="entry name" value="PROTEIN PHOSPHATASE 1L"/>
    <property type="match status" value="1"/>
</dbReference>
<dbReference type="EMBL" id="CAMXCT030000003">
    <property type="protein sequence ID" value="CAL4759651.1"/>
    <property type="molecule type" value="Genomic_DNA"/>
</dbReference>
<comment type="subcellular location">
    <subcellularLocation>
        <location evidence="1">Membrane</location>
        <topology evidence="1">Peripheral membrane protein</topology>
    </subcellularLocation>
</comment>
<evidence type="ECO:0000313" key="7">
    <source>
        <dbReference type="EMBL" id="CAI3972339.1"/>
    </source>
</evidence>
<feature type="compositionally biased region" description="Basic and acidic residues" evidence="5">
    <location>
        <begin position="22"/>
        <end position="38"/>
    </location>
</feature>
<evidence type="ECO:0000256" key="2">
    <source>
        <dbReference type="ARBA" id="ARBA00022723"/>
    </source>
</evidence>
<dbReference type="GO" id="GO:0016020">
    <property type="term" value="C:membrane"/>
    <property type="evidence" value="ECO:0007669"/>
    <property type="project" value="UniProtKB-SubCell"/>
</dbReference>
<dbReference type="EMBL" id="CAMXCT020000003">
    <property type="protein sequence ID" value="CAL1125714.1"/>
    <property type="molecule type" value="Genomic_DNA"/>
</dbReference>
<evidence type="ECO:0000256" key="5">
    <source>
        <dbReference type="SAM" id="MobiDB-lite"/>
    </source>
</evidence>
<dbReference type="EMBL" id="CAMXCT010000003">
    <property type="protein sequence ID" value="CAI3972339.1"/>
    <property type="molecule type" value="Genomic_DNA"/>
</dbReference>
<dbReference type="GO" id="GO:0046872">
    <property type="term" value="F:metal ion binding"/>
    <property type="evidence" value="ECO:0007669"/>
    <property type="project" value="UniProtKB-KW"/>
</dbReference>
<dbReference type="SUPFAM" id="SSF81606">
    <property type="entry name" value="PP2C-like"/>
    <property type="match status" value="1"/>
</dbReference>
<reference evidence="7" key="1">
    <citation type="submission" date="2022-10" db="EMBL/GenBank/DDBJ databases">
        <authorList>
            <person name="Chen Y."/>
            <person name="Dougan E. K."/>
            <person name="Chan C."/>
            <person name="Rhodes N."/>
            <person name="Thang M."/>
        </authorList>
    </citation>
    <scope>NUCLEOTIDE SEQUENCE</scope>
</reference>
<comment type="caution">
    <text evidence="7">The sequence shown here is derived from an EMBL/GenBank/DDBJ whole genome shotgun (WGS) entry which is preliminary data.</text>
</comment>
<dbReference type="InterPro" id="IPR001932">
    <property type="entry name" value="PPM-type_phosphatase-like_dom"/>
</dbReference>
<evidence type="ECO:0000256" key="4">
    <source>
        <dbReference type="ARBA" id="ARBA00022912"/>
    </source>
</evidence>
<dbReference type="Proteomes" id="UP001152797">
    <property type="component" value="Unassembled WGS sequence"/>
</dbReference>
<feature type="region of interest" description="Disordered" evidence="5">
    <location>
        <begin position="122"/>
        <end position="201"/>
    </location>
</feature>
<dbReference type="PROSITE" id="PS01032">
    <property type="entry name" value="PPM_1"/>
    <property type="match status" value="1"/>
</dbReference>
<dbReference type="InterPro" id="IPR036457">
    <property type="entry name" value="PPM-type-like_dom_sf"/>
</dbReference>
<name>A0A9P1BF48_9DINO</name>